<protein>
    <submittedName>
        <fullName evidence="2">Uncharacterized protein</fullName>
    </submittedName>
</protein>
<evidence type="ECO:0000256" key="1">
    <source>
        <dbReference type="SAM" id="MobiDB-lite"/>
    </source>
</evidence>
<organism evidence="2 3">
    <name type="scientific">Chara braunii</name>
    <name type="common">Braun's stonewort</name>
    <dbReference type="NCBI Taxonomy" id="69332"/>
    <lineage>
        <taxon>Eukaryota</taxon>
        <taxon>Viridiplantae</taxon>
        <taxon>Streptophyta</taxon>
        <taxon>Charophyceae</taxon>
        <taxon>Charales</taxon>
        <taxon>Characeae</taxon>
        <taxon>Chara</taxon>
    </lineage>
</organism>
<dbReference type="AlphaFoldDB" id="A0A388LLE1"/>
<dbReference type="Gramene" id="GBG83124">
    <property type="protein sequence ID" value="GBG83124"/>
    <property type="gene ID" value="CBR_g36742"/>
</dbReference>
<comment type="caution">
    <text evidence="2">The sequence shown here is derived from an EMBL/GenBank/DDBJ whole genome shotgun (WGS) entry which is preliminary data.</text>
</comment>
<feature type="compositionally biased region" description="Acidic residues" evidence="1">
    <location>
        <begin position="127"/>
        <end position="139"/>
    </location>
</feature>
<dbReference type="Proteomes" id="UP000265515">
    <property type="component" value="Unassembled WGS sequence"/>
</dbReference>
<sequence>MDRIDDFEGKLCETDALSGCDPDAGGIEIDVTEAIDAPSNCDPDASGIEVDATEELGARGGWDSDGRAEDIDPSEAGKESDADPDAGDDGMLSNSEVGTDDSGVDEMELTGENERLAGGVILPGADCDSDGDAGIEEPTDGGIEPKPDAGVESIEPVSDAGVEAIERGAEASVSDADAGVESEAEGRTGAEAEAGAGNPN</sequence>
<accession>A0A388LLE1</accession>
<dbReference type="EMBL" id="BFEA01000429">
    <property type="protein sequence ID" value="GBG83124.1"/>
    <property type="molecule type" value="Genomic_DNA"/>
</dbReference>
<evidence type="ECO:0000313" key="3">
    <source>
        <dbReference type="Proteomes" id="UP000265515"/>
    </source>
</evidence>
<proteinExistence type="predicted"/>
<feature type="compositionally biased region" description="Low complexity" evidence="1">
    <location>
        <begin position="191"/>
        <end position="200"/>
    </location>
</feature>
<keyword evidence="3" id="KW-1185">Reference proteome</keyword>
<evidence type="ECO:0000313" key="2">
    <source>
        <dbReference type="EMBL" id="GBG83124.1"/>
    </source>
</evidence>
<gene>
    <name evidence="2" type="ORF">CBR_g36742</name>
</gene>
<feature type="compositionally biased region" description="Basic and acidic residues" evidence="1">
    <location>
        <begin position="62"/>
        <end position="81"/>
    </location>
</feature>
<feature type="compositionally biased region" description="Acidic residues" evidence="1">
    <location>
        <begin position="98"/>
        <end position="111"/>
    </location>
</feature>
<name>A0A388LLE1_CHABU</name>
<feature type="region of interest" description="Disordered" evidence="1">
    <location>
        <begin position="33"/>
        <end position="200"/>
    </location>
</feature>
<reference evidence="2 3" key="1">
    <citation type="journal article" date="2018" name="Cell">
        <title>The Chara Genome: Secondary Complexity and Implications for Plant Terrestrialization.</title>
        <authorList>
            <person name="Nishiyama T."/>
            <person name="Sakayama H."/>
            <person name="Vries J.D."/>
            <person name="Buschmann H."/>
            <person name="Saint-Marcoux D."/>
            <person name="Ullrich K.K."/>
            <person name="Haas F.B."/>
            <person name="Vanderstraeten L."/>
            <person name="Becker D."/>
            <person name="Lang D."/>
            <person name="Vosolsobe S."/>
            <person name="Rombauts S."/>
            <person name="Wilhelmsson P.K.I."/>
            <person name="Janitza P."/>
            <person name="Kern R."/>
            <person name="Heyl A."/>
            <person name="Rumpler F."/>
            <person name="Villalobos L.I.A.C."/>
            <person name="Clay J.M."/>
            <person name="Skokan R."/>
            <person name="Toyoda A."/>
            <person name="Suzuki Y."/>
            <person name="Kagoshima H."/>
            <person name="Schijlen E."/>
            <person name="Tajeshwar N."/>
            <person name="Catarino B."/>
            <person name="Hetherington A.J."/>
            <person name="Saltykova A."/>
            <person name="Bonnot C."/>
            <person name="Breuninger H."/>
            <person name="Symeonidi A."/>
            <person name="Radhakrishnan G.V."/>
            <person name="Van Nieuwerburgh F."/>
            <person name="Deforce D."/>
            <person name="Chang C."/>
            <person name="Karol K.G."/>
            <person name="Hedrich R."/>
            <person name="Ulvskov P."/>
            <person name="Glockner G."/>
            <person name="Delwiche C.F."/>
            <person name="Petrasek J."/>
            <person name="Van de Peer Y."/>
            <person name="Friml J."/>
            <person name="Beilby M."/>
            <person name="Dolan L."/>
            <person name="Kohara Y."/>
            <person name="Sugano S."/>
            <person name="Fujiyama A."/>
            <person name="Delaux P.-M."/>
            <person name="Quint M."/>
            <person name="TheiBen G."/>
            <person name="Hagemann M."/>
            <person name="Harholt J."/>
            <person name="Dunand C."/>
            <person name="Zachgo S."/>
            <person name="Langdale J."/>
            <person name="Maumus F."/>
            <person name="Straeten D.V.D."/>
            <person name="Gould S.B."/>
            <person name="Rensing S.A."/>
        </authorList>
    </citation>
    <scope>NUCLEOTIDE SEQUENCE [LARGE SCALE GENOMIC DNA]</scope>
    <source>
        <strain evidence="2 3">S276</strain>
    </source>
</reference>